<dbReference type="Pfam" id="PF00440">
    <property type="entry name" value="TetR_N"/>
    <property type="match status" value="2"/>
</dbReference>
<dbReference type="PANTHER" id="PTHR30055:SF181">
    <property type="entry name" value="BLR6905 PROTEIN"/>
    <property type="match status" value="1"/>
</dbReference>
<dbReference type="InterPro" id="IPR009057">
    <property type="entry name" value="Homeodomain-like_sf"/>
</dbReference>
<evidence type="ECO:0000256" key="2">
    <source>
        <dbReference type="PROSITE-ProRule" id="PRU00335"/>
    </source>
</evidence>
<gene>
    <name evidence="4" type="ORF">GP2143_13691</name>
</gene>
<dbReference type="InterPro" id="IPR041490">
    <property type="entry name" value="KstR2_TetR_C"/>
</dbReference>
<evidence type="ECO:0000256" key="1">
    <source>
        <dbReference type="ARBA" id="ARBA00023125"/>
    </source>
</evidence>
<dbReference type="PANTHER" id="PTHR30055">
    <property type="entry name" value="HTH-TYPE TRANSCRIPTIONAL REGULATOR RUTR"/>
    <property type="match status" value="1"/>
</dbReference>
<keyword evidence="1 2" id="KW-0238">DNA-binding</keyword>
<reference evidence="4 5" key="1">
    <citation type="journal article" date="2010" name="J. Bacteriol.">
        <title>Genome sequence of the oligotrophic marine Gammaproteobacterium HTCC2143, isolated from the Oregon Coast.</title>
        <authorList>
            <person name="Oh H.M."/>
            <person name="Kang I."/>
            <person name="Ferriera S."/>
            <person name="Giovannoni S.J."/>
            <person name="Cho J.C."/>
        </authorList>
    </citation>
    <scope>NUCLEOTIDE SEQUENCE [LARGE SCALE GENOMIC DNA]</scope>
    <source>
        <strain evidence="4 5">HTCC2143</strain>
    </source>
</reference>
<dbReference type="InterPro" id="IPR050109">
    <property type="entry name" value="HTH-type_TetR-like_transc_reg"/>
</dbReference>
<proteinExistence type="predicted"/>
<dbReference type="GO" id="GO:0003700">
    <property type="term" value="F:DNA-binding transcription factor activity"/>
    <property type="evidence" value="ECO:0007669"/>
    <property type="project" value="TreeGrafter"/>
</dbReference>
<name>A0Y858_9GAMM</name>
<feature type="DNA-binding region" description="H-T-H motif" evidence="2">
    <location>
        <begin position="240"/>
        <end position="259"/>
    </location>
</feature>
<dbReference type="PROSITE" id="PS01081">
    <property type="entry name" value="HTH_TETR_1"/>
    <property type="match status" value="1"/>
</dbReference>
<evidence type="ECO:0000313" key="4">
    <source>
        <dbReference type="EMBL" id="EAW32312.1"/>
    </source>
</evidence>
<organism evidence="4 5">
    <name type="scientific">marine gamma proteobacterium HTCC2143</name>
    <dbReference type="NCBI Taxonomy" id="247633"/>
    <lineage>
        <taxon>Bacteria</taxon>
        <taxon>Pseudomonadati</taxon>
        <taxon>Pseudomonadota</taxon>
        <taxon>Gammaproteobacteria</taxon>
        <taxon>Cellvibrionales</taxon>
        <taxon>Spongiibacteraceae</taxon>
        <taxon>BD1-7 clade</taxon>
    </lineage>
</organism>
<dbReference type="AlphaFoldDB" id="A0Y858"/>
<dbReference type="Gene3D" id="1.10.10.60">
    <property type="entry name" value="Homeodomain-like"/>
    <property type="match status" value="1"/>
</dbReference>
<dbReference type="SUPFAM" id="SSF46689">
    <property type="entry name" value="Homeodomain-like"/>
    <property type="match status" value="2"/>
</dbReference>
<feature type="domain" description="HTH tetR-type" evidence="3">
    <location>
        <begin position="217"/>
        <end position="277"/>
    </location>
</feature>
<dbReference type="InterPro" id="IPR001647">
    <property type="entry name" value="HTH_TetR"/>
</dbReference>
<dbReference type="EMBL" id="AAVT01000001">
    <property type="protein sequence ID" value="EAW32312.1"/>
    <property type="molecule type" value="Genomic_DNA"/>
</dbReference>
<evidence type="ECO:0000313" key="5">
    <source>
        <dbReference type="Proteomes" id="UP000004931"/>
    </source>
</evidence>
<dbReference type="Gene3D" id="1.10.357.10">
    <property type="entry name" value="Tetracycline Repressor, domain 2"/>
    <property type="match status" value="2"/>
</dbReference>
<dbReference type="Proteomes" id="UP000004931">
    <property type="component" value="Unassembled WGS sequence"/>
</dbReference>
<feature type="domain" description="HTH tetR-type" evidence="3">
    <location>
        <begin position="1"/>
        <end position="59"/>
    </location>
</feature>
<dbReference type="PRINTS" id="PR00455">
    <property type="entry name" value="HTHTETR"/>
</dbReference>
<protein>
    <submittedName>
        <fullName evidence="4">Transcriptional regulator, TetR family protein</fullName>
    </submittedName>
</protein>
<dbReference type="GO" id="GO:0000976">
    <property type="term" value="F:transcription cis-regulatory region binding"/>
    <property type="evidence" value="ECO:0007669"/>
    <property type="project" value="TreeGrafter"/>
</dbReference>
<dbReference type="SUPFAM" id="SSF48498">
    <property type="entry name" value="Tetracyclin repressor-like, C-terminal domain"/>
    <property type="match status" value="1"/>
</dbReference>
<dbReference type="PROSITE" id="PS50977">
    <property type="entry name" value="HTH_TETR_2"/>
    <property type="match status" value="2"/>
</dbReference>
<feature type="DNA-binding region" description="H-T-H motif" evidence="2">
    <location>
        <begin position="22"/>
        <end position="41"/>
    </location>
</feature>
<dbReference type="eggNOG" id="COG1309">
    <property type="taxonomic scope" value="Bacteria"/>
</dbReference>
<sequence length="411" mass="46015">MRERVLDAAAHQMNLQGAASIDLSSVSSAVGLTRNAFYYYFKSRRELIYHSYLRANRELAKDLAQANATKLSACEQLRTLITANLAEGRRERTVLQDLKVLEPAEQDAVSSFYRQNVQGVESILAAGVQRGEFKQVNIPIAAQVLLGMMDWARLWYIGTNEGADATASRRKVSTPIIIDILLGGIVTERNFALVNPPDLASVTARDFNAFDSQDISREKRVQLIGTASRLFNQRGIEATSIDDVAAALGATKGAIYHYFENKNQLLMACYERAFELYDQLIEASENFSDNPLDVILTIMHLNCQAQANRYPPLILQSNPFSLPAKYTQRVLKISHRVQKIRMAAVEQGFCRVDDPAVVDVSVGAFFWVQKWAKKNQFVKPRLLADEVCSIYANGISTTQNRSRNRSRGQTP</sequence>
<comment type="caution">
    <text evidence="4">The sequence shown here is derived from an EMBL/GenBank/DDBJ whole genome shotgun (WGS) entry which is preliminary data.</text>
</comment>
<evidence type="ECO:0000259" key="3">
    <source>
        <dbReference type="PROSITE" id="PS50977"/>
    </source>
</evidence>
<dbReference type="Pfam" id="PF17932">
    <property type="entry name" value="TetR_C_24"/>
    <property type="match status" value="1"/>
</dbReference>
<dbReference type="InterPro" id="IPR023772">
    <property type="entry name" value="DNA-bd_HTH_TetR-type_CS"/>
</dbReference>
<dbReference type="InterPro" id="IPR036271">
    <property type="entry name" value="Tet_transcr_reg_TetR-rel_C_sf"/>
</dbReference>
<accession>A0Y858</accession>
<keyword evidence="5" id="KW-1185">Reference proteome</keyword>